<dbReference type="Pfam" id="PF13289">
    <property type="entry name" value="SIR2_2"/>
    <property type="match status" value="1"/>
</dbReference>
<evidence type="ECO:0000313" key="2">
    <source>
        <dbReference type="Proteomes" id="UP001189143"/>
    </source>
</evidence>
<evidence type="ECO:0000313" key="1">
    <source>
        <dbReference type="EMBL" id="CAI3666861.1"/>
    </source>
</evidence>
<dbReference type="SUPFAM" id="SSF52467">
    <property type="entry name" value="DHS-like NAD/FAD-binding domain"/>
    <property type="match status" value="1"/>
</dbReference>
<name>A0AAD1YIP7_9CLOT</name>
<dbReference type="Proteomes" id="UP001189143">
    <property type="component" value="Unassembled WGS sequence"/>
</dbReference>
<organism evidence="1 2">
    <name type="scientific">Clostridium neonatale</name>
    <dbReference type="NCBI Taxonomy" id="137838"/>
    <lineage>
        <taxon>Bacteria</taxon>
        <taxon>Bacillati</taxon>
        <taxon>Bacillota</taxon>
        <taxon>Clostridia</taxon>
        <taxon>Eubacteriales</taxon>
        <taxon>Clostridiaceae</taxon>
        <taxon>Clostridium</taxon>
    </lineage>
</organism>
<dbReference type="InterPro" id="IPR029035">
    <property type="entry name" value="DHS-like_NAD/FAD-binding_dom"/>
</dbReference>
<accession>A0AAD1YIP7</accession>
<dbReference type="EMBL" id="CAMTCP010000266">
    <property type="protein sequence ID" value="CAI3666861.1"/>
    <property type="molecule type" value="Genomic_DNA"/>
</dbReference>
<dbReference type="Gene3D" id="3.40.50.1220">
    <property type="entry name" value="TPP-binding domain"/>
    <property type="match status" value="1"/>
</dbReference>
<proteinExistence type="predicted"/>
<reference evidence="1" key="1">
    <citation type="submission" date="2022-10" db="EMBL/GenBank/DDBJ databases">
        <authorList>
            <person name="Aires J."/>
            <person name="Mesa V."/>
        </authorList>
    </citation>
    <scope>NUCLEOTIDE SEQUENCE</scope>
    <source>
        <strain evidence="1">Clostridium neonatale JD116</strain>
    </source>
</reference>
<dbReference type="AlphaFoldDB" id="A0AAD1YIP7"/>
<comment type="caution">
    <text evidence="1">The sequence shown here is derived from an EMBL/GenBank/DDBJ whole genome shotgun (WGS) entry which is preliminary data.</text>
</comment>
<dbReference type="RefSeq" id="WP_317049739.1">
    <property type="nucleotide sequence ID" value="NZ_CAMRXC010000249.1"/>
</dbReference>
<sequence length="1004" mass="119275">MEFKDKIKDIRKARENEKLVIFVGSGISKNSGIPTWGGLVKEFADELNYNNCYKCNCKKKNNCSECKCKNSCVSIGNCDNKCSYKYDFSQDEFLKIPQYYYDIDKSQNHEKYKEIINNSLNISAKSNEIDKIILDMLPDHIITTNYDTLLEDSASTNGRLYSCVYRDEDLLKQSNNHYIIKMHGDINDLDSIVLKEKDYISYSQTHILIESKIKSLLIDHTFLFVGYSLNDYNLKLIMGWINYIAKSNNVLEGRPKNYIIQTNTSPAEEYIKSYLKENNVYILDTNEVCKEIKDKNKDVNLPSQIGKDLYSCLDYILDSKNDLLAEPLVDILYDRYKIFKDFKRISYEDLVRVYNFKGVELDGYMLRFFDKNEFNNIKQILSSTEKKESKLKDIFRKSGIAYIYCIVHNEVEEFKITDGADNIDEKLLLLSLDYKYDEILDKISKVKDDKLKLYYYYLIKNGEIDKKEEYRELLEKVETSMMNNKSIYDLLIYLYNKAAFEKSKFKDISSECEMIENIINNLSEKEQKAYAFFKNILFGTEKNLLKQTSLLKKHENTYLNINSLFIGNPLGSLLEMQGIAYDYYFYFKLNNITIDYFSNPREYFKYYLKAIMCTYTPNKNDKSNSVFGSAGTKLEEYEINRYDLDMFIKYCDHKELADWVSEYKVKEIELNSDINNKLIIEKFKNFCRYMVKYYNIYLYNQLHCFCIILSKLNLTLEEKKKIIKILVDLIKECLKEYKGLIVNILEAVLILITEFIEDDIQEFNEMLAYLIDYDLIVVSKQRNTLTYLKKIFELLSKYKNSNVYSNIDVIFNKEIPEEEKTKCLFVVRKSFNDEQKEKFISMLIASQLKYIDFREIFLLIEENILQFNKDIKKRYIDIIEEQIKNNKPNVRKFPNILEDTIEICIVLHLIGKVEDISFLKKYSQYSEFLQFIFEPESFDYSKVDINNYMWSNLFRSSMYKDNILKNKDKLNINKIKIAIKNNTATENEKKMMYKYLLTEEELWQ</sequence>
<protein>
    <submittedName>
        <fullName evidence="1">SIR2_2 domain-containing protein</fullName>
    </submittedName>
</protein>
<gene>
    <name evidence="1" type="ORF">CNEO2_660004</name>
</gene>